<dbReference type="AlphaFoldDB" id="A0AAD6TZ37"/>
<keyword evidence="3" id="KW-1185">Reference proteome</keyword>
<protein>
    <submittedName>
        <fullName evidence="2">Uncharacterized protein</fullName>
    </submittedName>
</protein>
<evidence type="ECO:0000313" key="3">
    <source>
        <dbReference type="Proteomes" id="UP001222325"/>
    </source>
</evidence>
<accession>A0AAD6TZ37</accession>
<organism evidence="2 3">
    <name type="scientific">Mycena belliarum</name>
    <dbReference type="NCBI Taxonomy" id="1033014"/>
    <lineage>
        <taxon>Eukaryota</taxon>
        <taxon>Fungi</taxon>
        <taxon>Dikarya</taxon>
        <taxon>Basidiomycota</taxon>
        <taxon>Agaricomycotina</taxon>
        <taxon>Agaricomycetes</taxon>
        <taxon>Agaricomycetidae</taxon>
        <taxon>Agaricales</taxon>
        <taxon>Marasmiineae</taxon>
        <taxon>Mycenaceae</taxon>
        <taxon>Mycena</taxon>
    </lineage>
</organism>
<proteinExistence type="predicted"/>
<dbReference type="EMBL" id="JARJCN010000055">
    <property type="protein sequence ID" value="KAJ7080433.1"/>
    <property type="molecule type" value="Genomic_DNA"/>
</dbReference>
<gene>
    <name evidence="2" type="ORF">B0H15DRAFT_804127</name>
</gene>
<feature type="compositionally biased region" description="Polar residues" evidence="1">
    <location>
        <begin position="562"/>
        <end position="582"/>
    </location>
</feature>
<feature type="region of interest" description="Disordered" evidence="1">
    <location>
        <begin position="88"/>
        <end position="119"/>
    </location>
</feature>
<reference evidence="2" key="1">
    <citation type="submission" date="2023-03" db="EMBL/GenBank/DDBJ databases">
        <title>Massive genome expansion in bonnet fungi (Mycena s.s.) driven by repeated elements and novel gene families across ecological guilds.</title>
        <authorList>
            <consortium name="Lawrence Berkeley National Laboratory"/>
            <person name="Harder C.B."/>
            <person name="Miyauchi S."/>
            <person name="Viragh M."/>
            <person name="Kuo A."/>
            <person name="Thoen E."/>
            <person name="Andreopoulos B."/>
            <person name="Lu D."/>
            <person name="Skrede I."/>
            <person name="Drula E."/>
            <person name="Henrissat B."/>
            <person name="Morin E."/>
            <person name="Kohler A."/>
            <person name="Barry K."/>
            <person name="LaButti K."/>
            <person name="Morin E."/>
            <person name="Salamov A."/>
            <person name="Lipzen A."/>
            <person name="Mereny Z."/>
            <person name="Hegedus B."/>
            <person name="Baldrian P."/>
            <person name="Stursova M."/>
            <person name="Weitz H."/>
            <person name="Taylor A."/>
            <person name="Grigoriev I.V."/>
            <person name="Nagy L.G."/>
            <person name="Martin F."/>
            <person name="Kauserud H."/>
        </authorList>
    </citation>
    <scope>NUCLEOTIDE SEQUENCE</scope>
    <source>
        <strain evidence="2">CBHHK173m</strain>
    </source>
</reference>
<comment type="caution">
    <text evidence="2">The sequence shown here is derived from an EMBL/GenBank/DDBJ whole genome shotgun (WGS) entry which is preliminary data.</text>
</comment>
<sequence>MKTALNRGEFMTGATFEFAETSSALSKGIQRKRENGIKFKTTTAAATGVARTVCKLQQRCSKQVVRLRGSITGSIIDPNDADLRARAPRRPAAPAAPAAATPRAETLEQHRPDGTLGKDIDVDDELLEEHAGGDKARPCGSPSATNSAALLHEQCAARLREFVATASSGVIWGARGLPGLVSEDMRHHNIARGPVAVPVEAQGTRTQSMKSELSKMEVACGRTEEPQRETGAVFLRRTPDWPHTSRLVGVVGGSSSEPGAFARSRDEIVYDAEPPASTVGRAAPRRPRQALLRPPTKRAKTRAMLADLQRDGLAPSVRHSRLPPHVAPRALGRRGPVGHRACAASLACSCAPALVKVVWTDEPSSEGALTVRAGRQPRAVRRVGLGRWRVGRNSTALCHMQARQVHVLLPQPIRSSSRIVFLFHAAAACAALAMGVEIDPGVKIPGSYPYSMQLLLALRSQGEGPRRREIRIPEKRCVSSKRKGWRRTRGRSGGVAQLTRECPPACGCKACSPSMALLRDGPRWDALPLPVGCQWRGGARRQAKEDGPGPVTSRSSHGRRSQVVTGGTKKSLSSQTTATSRLAATGMMRRRRRGGGAEKDGNSAHLEVQRRGGEGDKREEHSQYGVTRRRDPVTQDWGLDGTETGGAVYGCSASKALGRVKLDHVAPNPPYFPFRREFCDIFGSLFRKAVLSSLFIHPSAYLAVVSHGTCILCNIRALATSSSLSVNVPANVSATPSSYFKSSLVPPAQVSIKPAPQHLHSPVVYIQTWDSGGLLVPPLRLARIQSNDIQPQSSILLGFPSCQQALQHPIDPNA</sequence>
<feature type="compositionally biased region" description="Low complexity" evidence="1">
    <location>
        <begin position="90"/>
        <end position="104"/>
    </location>
</feature>
<feature type="compositionally biased region" description="Basic and acidic residues" evidence="1">
    <location>
        <begin position="105"/>
        <end position="119"/>
    </location>
</feature>
<evidence type="ECO:0000313" key="2">
    <source>
        <dbReference type="EMBL" id="KAJ7080433.1"/>
    </source>
</evidence>
<feature type="compositionally biased region" description="Basic and acidic residues" evidence="1">
    <location>
        <begin position="595"/>
        <end position="633"/>
    </location>
</feature>
<dbReference type="Proteomes" id="UP001222325">
    <property type="component" value="Unassembled WGS sequence"/>
</dbReference>
<name>A0AAD6TZ37_9AGAR</name>
<feature type="region of interest" description="Disordered" evidence="1">
    <location>
        <begin position="538"/>
        <end position="639"/>
    </location>
</feature>
<evidence type="ECO:0000256" key="1">
    <source>
        <dbReference type="SAM" id="MobiDB-lite"/>
    </source>
</evidence>